<comment type="similarity">
    <text evidence="1">Belongs to the UPF0749 family.</text>
</comment>
<feature type="coiled-coil region" evidence="2">
    <location>
        <begin position="47"/>
        <end position="88"/>
    </location>
</feature>
<evidence type="ECO:0000256" key="1">
    <source>
        <dbReference type="ARBA" id="ARBA00009108"/>
    </source>
</evidence>
<proteinExistence type="inferred from homology"/>
<evidence type="ECO:0000313" key="3">
    <source>
        <dbReference type="EMBL" id="PKG22126.1"/>
    </source>
</evidence>
<keyword evidence="4" id="KW-1185">Reference proteome</keyword>
<comment type="caution">
    <text evidence="3">The sequence shown here is derived from an EMBL/GenBank/DDBJ whole genome shotgun (WGS) entry which is preliminary data.</text>
</comment>
<reference evidence="3 4" key="1">
    <citation type="journal article" date="2003" name="Int. J. Syst. Evol. Microbiol.">
        <title>Bacillus nealsonii sp. nov., isolated from a spacecraft-assembly facility, whose spores are gamma-radiation resistant.</title>
        <authorList>
            <person name="Venkateswaran K."/>
            <person name="Kempf M."/>
            <person name="Chen F."/>
            <person name="Satomi M."/>
            <person name="Nicholson W."/>
            <person name="Kern R."/>
        </authorList>
    </citation>
    <scope>NUCLEOTIDE SEQUENCE [LARGE SCALE GENOMIC DNA]</scope>
    <source>
        <strain evidence="3 4">FO-92</strain>
    </source>
</reference>
<evidence type="ECO:0008006" key="5">
    <source>
        <dbReference type="Google" id="ProtNLM"/>
    </source>
</evidence>
<dbReference type="EMBL" id="PISE01000046">
    <property type="protein sequence ID" value="PKG22126.1"/>
    <property type="molecule type" value="Genomic_DNA"/>
</dbReference>
<name>A0A2N0YXZ7_9BACI</name>
<evidence type="ECO:0000256" key="2">
    <source>
        <dbReference type="SAM" id="Coils"/>
    </source>
</evidence>
<evidence type="ECO:0000313" key="4">
    <source>
        <dbReference type="Proteomes" id="UP000233375"/>
    </source>
</evidence>
<dbReference type="RefSeq" id="WP_101178678.1">
    <property type="nucleotide sequence ID" value="NZ_PISE01000046.1"/>
</dbReference>
<accession>A0A2N0YXZ7</accession>
<dbReference type="Pfam" id="PF05949">
    <property type="entry name" value="DUF881"/>
    <property type="match status" value="1"/>
</dbReference>
<dbReference type="PANTHER" id="PTHR37313">
    <property type="entry name" value="UPF0749 PROTEIN RV1825"/>
    <property type="match status" value="1"/>
</dbReference>
<dbReference type="Proteomes" id="UP000233375">
    <property type="component" value="Unassembled WGS sequence"/>
</dbReference>
<sequence length="233" mass="26239">MKKKRKGSHVIFSFVFLVLGFIVSFAYQIAREDKEKPKISDSQFERDLALRNELIAQEKKNNDLEQQLKKSQTKLVSYEKELSNEAKKFSVLASEAKDYRMYVGKVPVKGEGISVTLEDGDYIPNNENVNNYLVHEHHIFQVVNELYVAGAEAISINGQRLSRDSYIICNGPVIEVDGYQHPAPFVITAIGDYNVLADALNIAGGIKDLLVNENVKFTLEKKTAIQMDALIGR</sequence>
<dbReference type="OrthoDB" id="9776196at2"/>
<keyword evidence="2" id="KW-0175">Coiled coil</keyword>
<dbReference type="Gene3D" id="3.30.70.1880">
    <property type="entry name" value="Protein of unknown function DUF881"/>
    <property type="match status" value="1"/>
</dbReference>
<dbReference type="InterPro" id="IPR010273">
    <property type="entry name" value="DUF881"/>
</dbReference>
<gene>
    <name evidence="3" type="ORF">CWS01_18450</name>
</gene>
<dbReference type="AlphaFoldDB" id="A0A2N0YXZ7"/>
<organism evidence="3 4">
    <name type="scientific">Niallia nealsonii</name>
    <dbReference type="NCBI Taxonomy" id="115979"/>
    <lineage>
        <taxon>Bacteria</taxon>
        <taxon>Bacillati</taxon>
        <taxon>Bacillota</taxon>
        <taxon>Bacilli</taxon>
        <taxon>Bacillales</taxon>
        <taxon>Bacillaceae</taxon>
        <taxon>Niallia</taxon>
    </lineage>
</organism>
<protein>
    <recommendedName>
        <fullName evidence="5">DUF881 domain-containing protein</fullName>
    </recommendedName>
</protein>
<dbReference type="PANTHER" id="PTHR37313:SF2">
    <property type="entry name" value="UPF0749 PROTEIN YLXX"/>
    <property type="match status" value="1"/>
</dbReference>